<dbReference type="AlphaFoldDB" id="A0A810KTQ0"/>
<feature type="binding site" evidence="5">
    <location>
        <position position="88"/>
    </location>
    <ligand>
        <name>Mg(2+)</name>
        <dbReference type="ChEBI" id="CHEBI:18420"/>
        <label>1</label>
        <note>catalytic</note>
    </ligand>
</feature>
<feature type="binding site" evidence="5">
    <location>
        <position position="70"/>
    </location>
    <ligand>
        <name>Mg(2+)</name>
        <dbReference type="ChEBI" id="CHEBI:18420"/>
        <label>1</label>
        <note>catalytic</note>
    </ligand>
</feature>
<dbReference type="KEGG" id="aser:Asera_03350"/>
<dbReference type="OrthoDB" id="9772456at2"/>
<dbReference type="Pfam" id="PF00459">
    <property type="entry name" value="Inositol_P"/>
    <property type="match status" value="1"/>
</dbReference>
<evidence type="ECO:0000313" key="6">
    <source>
        <dbReference type="EMBL" id="BCJ26227.1"/>
    </source>
</evidence>
<proteinExistence type="predicted"/>
<evidence type="ECO:0000256" key="1">
    <source>
        <dbReference type="ARBA" id="ARBA00001033"/>
    </source>
</evidence>
<feature type="binding site" evidence="5">
    <location>
        <position position="211"/>
    </location>
    <ligand>
        <name>Mg(2+)</name>
        <dbReference type="ChEBI" id="CHEBI:18420"/>
        <label>1</label>
        <note>catalytic</note>
    </ligand>
</feature>
<feature type="binding site" evidence="5">
    <location>
        <position position="87"/>
    </location>
    <ligand>
        <name>Mg(2+)</name>
        <dbReference type="ChEBI" id="CHEBI:18420"/>
        <label>1</label>
        <note>catalytic</note>
    </ligand>
</feature>
<dbReference type="PANTHER" id="PTHR20854">
    <property type="entry name" value="INOSITOL MONOPHOSPHATASE"/>
    <property type="match status" value="1"/>
</dbReference>
<sequence length="281" mass="29501">MTEMSVQLEQIAVRAARGVGDALRAAFVQAQQPSHKRDHHDLVTEHDERTEQVLRAELLDAWPDSAVLGEEGGASGDGAVHWLVDPIDGTANFALGLPFFAVSIGAVANDQLVAGVVYDVMRDTAFSANLHGAYADGEPLRSTGPATDAQNMLITSYPGPGTLAAGRGVEEYTTLLREFGAVRRMGSTALALAYVAAGAGCAYAYGIHPWDVAAGALIVQQAGGRYLPLPDTGRPWEAPGYLAVNGDFDLPGSCLTDLLPRMLPRTATGTPLPGGGLRNRP</sequence>
<organism evidence="6 7">
    <name type="scientific">Actinocatenispora sera</name>
    <dbReference type="NCBI Taxonomy" id="390989"/>
    <lineage>
        <taxon>Bacteria</taxon>
        <taxon>Bacillati</taxon>
        <taxon>Actinomycetota</taxon>
        <taxon>Actinomycetes</taxon>
        <taxon>Micromonosporales</taxon>
        <taxon>Micromonosporaceae</taxon>
        <taxon>Actinocatenispora</taxon>
    </lineage>
</organism>
<comment type="catalytic activity">
    <reaction evidence="1">
        <text>a myo-inositol phosphate + H2O = myo-inositol + phosphate</text>
        <dbReference type="Rhea" id="RHEA:24056"/>
        <dbReference type="ChEBI" id="CHEBI:15377"/>
        <dbReference type="ChEBI" id="CHEBI:17268"/>
        <dbReference type="ChEBI" id="CHEBI:43474"/>
        <dbReference type="ChEBI" id="CHEBI:84139"/>
        <dbReference type="EC" id="3.1.3.25"/>
    </reaction>
</comment>
<dbReference type="InterPro" id="IPR020550">
    <property type="entry name" value="Inositol_monophosphatase_CS"/>
</dbReference>
<dbReference type="GO" id="GO:0046872">
    <property type="term" value="F:metal ion binding"/>
    <property type="evidence" value="ECO:0007669"/>
    <property type="project" value="UniProtKB-KW"/>
</dbReference>
<gene>
    <name evidence="6" type="ORF">Asera_03350</name>
</gene>
<dbReference type="PROSITE" id="PS00630">
    <property type="entry name" value="IMP_2"/>
    <property type="match status" value="1"/>
</dbReference>
<keyword evidence="3 5" id="KW-0479">Metal-binding</keyword>
<reference evidence="6" key="1">
    <citation type="submission" date="2020-08" db="EMBL/GenBank/DDBJ databases">
        <title>Whole genome shotgun sequence of Actinocatenispora sera NBRC 101916.</title>
        <authorList>
            <person name="Komaki H."/>
            <person name="Tamura T."/>
        </authorList>
    </citation>
    <scope>NUCLEOTIDE SEQUENCE</scope>
    <source>
        <strain evidence="6">NBRC 101916</strain>
    </source>
</reference>
<keyword evidence="7" id="KW-1185">Reference proteome</keyword>
<accession>A0A810KTQ0</accession>
<protein>
    <recommendedName>
        <fullName evidence="2">inositol-phosphate phosphatase</fullName>
        <ecNumber evidence="2">3.1.3.25</ecNumber>
    </recommendedName>
</protein>
<evidence type="ECO:0000256" key="2">
    <source>
        <dbReference type="ARBA" id="ARBA00013106"/>
    </source>
</evidence>
<dbReference type="Proteomes" id="UP000680750">
    <property type="component" value="Chromosome"/>
</dbReference>
<dbReference type="Gene3D" id="3.30.540.10">
    <property type="entry name" value="Fructose-1,6-Bisphosphatase, subunit A, domain 1"/>
    <property type="match status" value="1"/>
</dbReference>
<name>A0A810KTQ0_9ACTN</name>
<feature type="binding site" evidence="5">
    <location>
        <position position="85"/>
    </location>
    <ligand>
        <name>Mg(2+)</name>
        <dbReference type="ChEBI" id="CHEBI:18420"/>
        <label>1</label>
        <note>catalytic</note>
    </ligand>
</feature>
<dbReference type="GO" id="GO:0046854">
    <property type="term" value="P:phosphatidylinositol phosphate biosynthetic process"/>
    <property type="evidence" value="ECO:0007669"/>
    <property type="project" value="InterPro"/>
</dbReference>
<dbReference type="GO" id="GO:0007165">
    <property type="term" value="P:signal transduction"/>
    <property type="evidence" value="ECO:0007669"/>
    <property type="project" value="TreeGrafter"/>
</dbReference>
<dbReference type="EC" id="3.1.3.25" evidence="2"/>
<dbReference type="PANTHER" id="PTHR20854:SF4">
    <property type="entry name" value="INOSITOL-1-MONOPHOSPHATASE-RELATED"/>
    <property type="match status" value="1"/>
</dbReference>
<comment type="cofactor">
    <cofactor evidence="5">
        <name>Mg(2+)</name>
        <dbReference type="ChEBI" id="CHEBI:18420"/>
    </cofactor>
</comment>
<evidence type="ECO:0000313" key="7">
    <source>
        <dbReference type="Proteomes" id="UP000680750"/>
    </source>
</evidence>
<dbReference type="EMBL" id="AP023354">
    <property type="protein sequence ID" value="BCJ26227.1"/>
    <property type="molecule type" value="Genomic_DNA"/>
</dbReference>
<evidence type="ECO:0000256" key="5">
    <source>
        <dbReference type="PIRSR" id="PIRSR600760-2"/>
    </source>
</evidence>
<dbReference type="GO" id="GO:0006020">
    <property type="term" value="P:inositol metabolic process"/>
    <property type="evidence" value="ECO:0007669"/>
    <property type="project" value="TreeGrafter"/>
</dbReference>
<dbReference type="PRINTS" id="PR00377">
    <property type="entry name" value="IMPHPHTASES"/>
</dbReference>
<dbReference type="RefSeq" id="WP_084132920.1">
    <property type="nucleotide sequence ID" value="NZ_AP023354.1"/>
</dbReference>
<dbReference type="GO" id="GO:0008934">
    <property type="term" value="F:inositol monophosphate 1-phosphatase activity"/>
    <property type="evidence" value="ECO:0007669"/>
    <property type="project" value="TreeGrafter"/>
</dbReference>
<evidence type="ECO:0000256" key="3">
    <source>
        <dbReference type="ARBA" id="ARBA00022723"/>
    </source>
</evidence>
<dbReference type="InterPro" id="IPR000760">
    <property type="entry name" value="Inositol_monophosphatase-like"/>
</dbReference>
<evidence type="ECO:0000256" key="4">
    <source>
        <dbReference type="ARBA" id="ARBA00022842"/>
    </source>
</evidence>
<keyword evidence="4 5" id="KW-0460">Magnesium</keyword>
<dbReference type="Gene3D" id="3.40.190.80">
    <property type="match status" value="1"/>
</dbReference>
<dbReference type="SUPFAM" id="SSF56655">
    <property type="entry name" value="Carbohydrate phosphatase"/>
    <property type="match status" value="1"/>
</dbReference>